<protein>
    <submittedName>
        <fullName evidence="2">Uncharacterized protein</fullName>
    </submittedName>
</protein>
<feature type="compositionally biased region" description="Polar residues" evidence="1">
    <location>
        <begin position="63"/>
        <end position="72"/>
    </location>
</feature>
<accession>A0AAQ4E7Y8</accession>
<sequence>MSRNDDAKEEEKCMAKAAKHARDSFGYRKTSGHRLTRRRLGADRCFKSSPSSCGRARQHRSTEQTPPSTHAMNSRTLVGLMLVGLLGLASADHHEHHGSVCALEGEAQVALVGCIQEHLDEAARNKLNTVKERLECDQLHCVFLKICERNNGTLEHSGNEFFTDAEKEGLRNAVIACRDRAHHA</sequence>
<dbReference type="EMBL" id="JARKHS020020582">
    <property type="protein sequence ID" value="KAK8770778.1"/>
    <property type="molecule type" value="Genomic_DNA"/>
</dbReference>
<evidence type="ECO:0000256" key="1">
    <source>
        <dbReference type="SAM" id="MobiDB-lite"/>
    </source>
</evidence>
<gene>
    <name evidence="2" type="ORF">V5799_012756</name>
</gene>
<evidence type="ECO:0000313" key="3">
    <source>
        <dbReference type="Proteomes" id="UP001321473"/>
    </source>
</evidence>
<dbReference type="AlphaFoldDB" id="A0AAQ4E7Y8"/>
<reference evidence="2 3" key="1">
    <citation type="journal article" date="2023" name="Arcadia Sci">
        <title>De novo assembly of a long-read Amblyomma americanum tick genome.</title>
        <authorList>
            <person name="Chou S."/>
            <person name="Poskanzer K.E."/>
            <person name="Rollins M."/>
            <person name="Thuy-Boun P.S."/>
        </authorList>
    </citation>
    <scope>NUCLEOTIDE SEQUENCE [LARGE SCALE GENOMIC DNA]</scope>
    <source>
        <strain evidence="2">F_SG_1</strain>
        <tissue evidence="2">Salivary glands</tissue>
    </source>
</reference>
<feature type="region of interest" description="Disordered" evidence="1">
    <location>
        <begin position="46"/>
        <end position="72"/>
    </location>
</feature>
<proteinExistence type="predicted"/>
<organism evidence="2 3">
    <name type="scientific">Amblyomma americanum</name>
    <name type="common">Lone star tick</name>
    <dbReference type="NCBI Taxonomy" id="6943"/>
    <lineage>
        <taxon>Eukaryota</taxon>
        <taxon>Metazoa</taxon>
        <taxon>Ecdysozoa</taxon>
        <taxon>Arthropoda</taxon>
        <taxon>Chelicerata</taxon>
        <taxon>Arachnida</taxon>
        <taxon>Acari</taxon>
        <taxon>Parasitiformes</taxon>
        <taxon>Ixodida</taxon>
        <taxon>Ixodoidea</taxon>
        <taxon>Ixodidae</taxon>
        <taxon>Amblyomminae</taxon>
        <taxon>Amblyomma</taxon>
    </lineage>
</organism>
<comment type="caution">
    <text evidence="2">The sequence shown here is derived from an EMBL/GenBank/DDBJ whole genome shotgun (WGS) entry which is preliminary data.</text>
</comment>
<evidence type="ECO:0000313" key="2">
    <source>
        <dbReference type="EMBL" id="KAK8770778.1"/>
    </source>
</evidence>
<dbReference type="Proteomes" id="UP001321473">
    <property type="component" value="Unassembled WGS sequence"/>
</dbReference>
<keyword evidence="3" id="KW-1185">Reference proteome</keyword>
<name>A0AAQ4E7Y8_AMBAM</name>
<dbReference type="Gene3D" id="1.10.150.440">
    <property type="match status" value="1"/>
</dbReference>